<accession>E6U778</accession>
<proteinExistence type="predicted"/>
<protein>
    <submittedName>
        <fullName evidence="1">Uncharacterized protein</fullName>
    </submittedName>
</protein>
<sequence>MASSKAFAFYGTFFPGFYFSTGNLCCEYAKP</sequence>
<keyword evidence="2" id="KW-1185">Reference proteome</keyword>
<dbReference type="EMBL" id="CP002400">
    <property type="protein sequence ID" value="ADU28148.1"/>
    <property type="molecule type" value="Genomic_DNA"/>
</dbReference>
<dbReference type="AlphaFoldDB" id="E6U778"/>
<dbReference type="STRING" id="663278.Ethha_2655"/>
<evidence type="ECO:0000313" key="1">
    <source>
        <dbReference type="EMBL" id="ADU28148.1"/>
    </source>
</evidence>
<dbReference type="Proteomes" id="UP000001551">
    <property type="component" value="Chromosome"/>
</dbReference>
<organism evidence="1 2">
    <name type="scientific">Ethanoligenens harbinense (strain DSM 18485 / JCM 12961 / CGMCC 1.5033 / YUAN-3)</name>
    <dbReference type="NCBI Taxonomy" id="663278"/>
    <lineage>
        <taxon>Bacteria</taxon>
        <taxon>Bacillati</taxon>
        <taxon>Bacillota</taxon>
        <taxon>Clostridia</taxon>
        <taxon>Eubacteriales</taxon>
        <taxon>Oscillospiraceae</taxon>
        <taxon>Ethanoligenens</taxon>
    </lineage>
</organism>
<dbReference type="HOGENOM" id="CLU_3396558_0_0_9"/>
<dbReference type="KEGG" id="eha:Ethha_2655"/>
<gene>
    <name evidence="1" type="ordered locus">Ethha_2655</name>
</gene>
<evidence type="ECO:0000313" key="2">
    <source>
        <dbReference type="Proteomes" id="UP000001551"/>
    </source>
</evidence>
<reference evidence="1 2" key="1">
    <citation type="submission" date="2010-12" db="EMBL/GenBank/DDBJ databases">
        <title>Complete sequence of Ethanoligenens harbinense YUAN-3.</title>
        <authorList>
            <person name="Lucas S."/>
            <person name="Copeland A."/>
            <person name="Lapidus A."/>
            <person name="Cheng J.-F."/>
            <person name="Bruce D."/>
            <person name="Goodwin L."/>
            <person name="Pitluck S."/>
            <person name="Chertkov O."/>
            <person name="Misra M."/>
            <person name="Detter J.C."/>
            <person name="Han C."/>
            <person name="Tapia R."/>
            <person name="Land M."/>
            <person name="Hauser L."/>
            <person name="Jeffries C."/>
            <person name="Kyrpides N."/>
            <person name="Ivanova N."/>
            <person name="Mikhailova N."/>
            <person name="Wang A."/>
            <person name="Mouttaki H."/>
            <person name="He Z."/>
            <person name="Zhou J."/>
            <person name="Hemme C.L."/>
            <person name="Woyke T."/>
        </authorList>
    </citation>
    <scope>NUCLEOTIDE SEQUENCE [LARGE SCALE GENOMIC DNA]</scope>
    <source>
        <strain evidence="2">DSM 18485 / JCM 12961 / CGMCC 1.5033 / YUAN-3</strain>
    </source>
</reference>
<name>E6U778_ETHHY</name>